<dbReference type="EMBL" id="JBICBT010000081">
    <property type="protein sequence ID" value="KAL3123992.1"/>
    <property type="molecule type" value="Genomic_DNA"/>
</dbReference>
<reference evidence="1 2" key="1">
    <citation type="submission" date="2024-10" db="EMBL/GenBank/DDBJ databases">
        <authorList>
            <person name="Kim D."/>
        </authorList>
    </citation>
    <scope>NUCLEOTIDE SEQUENCE [LARGE SCALE GENOMIC DNA]</scope>
    <source>
        <strain evidence="1">BH-2024</strain>
    </source>
</reference>
<accession>A0ABD2M900</accession>
<evidence type="ECO:0000313" key="2">
    <source>
        <dbReference type="Proteomes" id="UP001620626"/>
    </source>
</evidence>
<comment type="caution">
    <text evidence="1">The sequence shown here is derived from an EMBL/GenBank/DDBJ whole genome shotgun (WGS) entry which is preliminary data.</text>
</comment>
<protein>
    <submittedName>
        <fullName evidence="1">Uncharacterized protein</fullName>
    </submittedName>
</protein>
<name>A0ABD2M900_9BILA</name>
<organism evidence="1 2">
    <name type="scientific">Heterodera trifolii</name>
    <dbReference type="NCBI Taxonomy" id="157864"/>
    <lineage>
        <taxon>Eukaryota</taxon>
        <taxon>Metazoa</taxon>
        <taxon>Ecdysozoa</taxon>
        <taxon>Nematoda</taxon>
        <taxon>Chromadorea</taxon>
        <taxon>Rhabditida</taxon>
        <taxon>Tylenchina</taxon>
        <taxon>Tylenchomorpha</taxon>
        <taxon>Tylenchoidea</taxon>
        <taxon>Heteroderidae</taxon>
        <taxon>Heteroderinae</taxon>
        <taxon>Heterodera</taxon>
    </lineage>
</organism>
<sequence>MSENSKEADKQMQKKIFISADGFLAVFELLPPRQLGLGIALISHRFDCYVDEHFKTRRWSLENILIVSKIGENSATGMEIISVRGQSLPIPKEPMPKKVIGFAQLFISYIDQNVIEFLCRCSSLFANCAIHLVVQIKNDRILEFVLRDIWPLLKDGIRGLQFVHPSDLRHLRRFGHSSILSDCPSLRFVLSYCDVSSEFPSDGSANALDGQPIAKWLFSPHPNAVPKVLKCYFCDQNKWPSKIEGLKAAFSSASSRADFIIVILRLMSNSVMPFDLANELTGERLTLKSANDNGAFMLIRCPISRDENKWTNWEKEAIEWNFNEQWNEITISIE</sequence>
<gene>
    <name evidence="1" type="ORF">niasHT_003699</name>
</gene>
<evidence type="ECO:0000313" key="1">
    <source>
        <dbReference type="EMBL" id="KAL3123992.1"/>
    </source>
</evidence>
<proteinExistence type="predicted"/>
<dbReference type="AlphaFoldDB" id="A0ABD2M900"/>
<keyword evidence="2" id="KW-1185">Reference proteome</keyword>
<dbReference type="Proteomes" id="UP001620626">
    <property type="component" value="Unassembled WGS sequence"/>
</dbReference>